<accession>A0ABM5PSP3</accession>
<dbReference type="Pfam" id="PF02358">
    <property type="entry name" value="Trehalose_PPase"/>
    <property type="match status" value="1"/>
</dbReference>
<protein>
    <recommendedName>
        <fullName evidence="3">Trehalose 6-phosphate phosphatase</fullName>
        <ecNumber evidence="3">3.1.3.12</ecNumber>
    </recommendedName>
</protein>
<gene>
    <name evidence="4" type="ORF">CCASEI_12370</name>
</gene>
<keyword evidence="5" id="KW-1185">Reference proteome</keyword>
<dbReference type="NCBIfam" id="TIGR00685">
    <property type="entry name" value="T6PP"/>
    <property type="match status" value="1"/>
</dbReference>
<evidence type="ECO:0000256" key="1">
    <source>
        <dbReference type="ARBA" id="ARBA00022801"/>
    </source>
</evidence>
<evidence type="ECO:0000313" key="5">
    <source>
        <dbReference type="Proteomes" id="UP000019226"/>
    </source>
</evidence>
<comment type="similarity">
    <text evidence="3">Belongs to the trehalose phosphatase family.</text>
</comment>
<keyword evidence="3" id="KW-0460">Magnesium</keyword>
<comment type="catalytic activity">
    <reaction evidence="3">
        <text>alpha,alpha-trehalose 6-phosphate + H2O = alpha,alpha-trehalose + phosphate</text>
        <dbReference type="Rhea" id="RHEA:23420"/>
        <dbReference type="ChEBI" id="CHEBI:15377"/>
        <dbReference type="ChEBI" id="CHEBI:16551"/>
        <dbReference type="ChEBI" id="CHEBI:43474"/>
        <dbReference type="ChEBI" id="CHEBI:58429"/>
        <dbReference type="EC" id="3.1.3.12"/>
    </reaction>
</comment>
<dbReference type="GeneID" id="82878575"/>
<dbReference type="EMBL" id="CP004350">
    <property type="protein sequence ID" value="AHI21024.1"/>
    <property type="molecule type" value="Genomic_DNA"/>
</dbReference>
<comment type="pathway">
    <text evidence="3">Glycan biosynthesis; trehalose biosynthesis.</text>
</comment>
<dbReference type="RefSeq" id="WP_025388139.1">
    <property type="nucleotide sequence ID" value="NZ_CP004350.1"/>
</dbReference>
<keyword evidence="1 3" id="KW-0378">Hydrolase</keyword>
<dbReference type="InterPro" id="IPR003337">
    <property type="entry name" value="Trehalose_PPase"/>
</dbReference>
<name>A0ABM5PSP3_9CORY</name>
<evidence type="ECO:0000256" key="2">
    <source>
        <dbReference type="ARBA" id="ARBA00024179"/>
    </source>
</evidence>
<dbReference type="Proteomes" id="UP000019226">
    <property type="component" value="Chromosome"/>
</dbReference>
<dbReference type="SUPFAM" id="SSF56784">
    <property type="entry name" value="HAD-like"/>
    <property type="match status" value="1"/>
</dbReference>
<proteinExistence type="inferred from homology"/>
<comment type="cofactor">
    <cofactor evidence="3">
        <name>Mg(2+)</name>
        <dbReference type="ChEBI" id="CHEBI:18420"/>
    </cofactor>
</comment>
<dbReference type="EC" id="3.1.3.12" evidence="3"/>
<keyword evidence="3" id="KW-0479">Metal-binding</keyword>
<sequence>MSDFPIAFRDSAQAQEIINKLASTERLFVVSDFDGTLAHHSTDIYAVPVNQDSIDALSAFAELPNTFAAALSGRHLDGLKKVFPLRAPVLLGGSHGAETEGEESALSEDMKTFLDRVGGELNAIAADYEGAFVEEKPFHRGLHVKAVYERNPKEANAALARGLEVDPGDYFVTEGKNLVEFSATTATKGTWLETHRKTVDATAVVFLGDDTTDEHGFAVLDQPNDLGVKVGDGDTGAYLRVADIDEVATFLQTLLKARQDFLTN</sequence>
<dbReference type="InterPro" id="IPR036412">
    <property type="entry name" value="HAD-like_sf"/>
</dbReference>
<dbReference type="Gene3D" id="3.40.50.1000">
    <property type="entry name" value="HAD superfamily/HAD-like"/>
    <property type="match status" value="1"/>
</dbReference>
<dbReference type="PANTHER" id="PTHR43768">
    <property type="entry name" value="TREHALOSE 6-PHOSPHATE PHOSPHATASE"/>
    <property type="match status" value="1"/>
</dbReference>
<dbReference type="Gene3D" id="3.30.70.1020">
    <property type="entry name" value="Trehalose-6-phosphate phosphatase related protein, domain 2"/>
    <property type="match status" value="1"/>
</dbReference>
<comment type="function">
    <text evidence="2 3">Removes the phosphate from trehalose 6-phosphate to produce free trehalose.</text>
</comment>
<dbReference type="PANTHER" id="PTHR43768:SF3">
    <property type="entry name" value="TREHALOSE 6-PHOSPHATE PHOSPHATASE"/>
    <property type="match status" value="1"/>
</dbReference>
<evidence type="ECO:0000256" key="3">
    <source>
        <dbReference type="RuleBase" id="RU361117"/>
    </source>
</evidence>
<dbReference type="InterPro" id="IPR023214">
    <property type="entry name" value="HAD_sf"/>
</dbReference>
<dbReference type="InterPro" id="IPR044651">
    <property type="entry name" value="OTSB-like"/>
</dbReference>
<organism evidence="4 5">
    <name type="scientific">Corynebacterium casei LMG S-19264</name>
    <dbReference type="NCBI Taxonomy" id="1285583"/>
    <lineage>
        <taxon>Bacteria</taxon>
        <taxon>Bacillati</taxon>
        <taxon>Actinomycetota</taxon>
        <taxon>Actinomycetes</taxon>
        <taxon>Mycobacteriales</taxon>
        <taxon>Corynebacteriaceae</taxon>
        <taxon>Corynebacterium</taxon>
    </lineage>
</organism>
<reference evidence="5" key="1">
    <citation type="submission" date="2013-02" db="EMBL/GenBank/DDBJ databases">
        <title>The complete genome sequence of Corynebacterium casei LMG S-19264 (=DSM 44701).</title>
        <authorList>
            <person name="Ruckert C."/>
            <person name="Albersmeier A."/>
            <person name="Kalinowski J."/>
        </authorList>
    </citation>
    <scope>NUCLEOTIDE SEQUENCE [LARGE SCALE GENOMIC DNA]</scope>
    <source>
        <strain evidence="5">LMG S-19264</strain>
    </source>
</reference>
<evidence type="ECO:0000313" key="4">
    <source>
        <dbReference type="EMBL" id="AHI21024.1"/>
    </source>
</evidence>